<evidence type="ECO:0000256" key="4">
    <source>
        <dbReference type="ARBA" id="ARBA00022763"/>
    </source>
</evidence>
<dbReference type="EMBL" id="JAAZON010000396">
    <property type="protein sequence ID" value="NMC63274.1"/>
    <property type="molecule type" value="Genomic_DNA"/>
</dbReference>
<evidence type="ECO:0000256" key="7">
    <source>
        <dbReference type="ARBA" id="ARBA00023204"/>
    </source>
</evidence>
<evidence type="ECO:0000256" key="5">
    <source>
        <dbReference type="ARBA" id="ARBA00022840"/>
    </source>
</evidence>
<organism evidence="11 12">
    <name type="scientific">SAR324 cluster bacterium</name>
    <dbReference type="NCBI Taxonomy" id="2024889"/>
    <lineage>
        <taxon>Bacteria</taxon>
        <taxon>Deltaproteobacteria</taxon>
        <taxon>SAR324 cluster</taxon>
    </lineage>
</organism>
<comment type="caution">
    <text evidence="11">The sequence shown here is derived from an EMBL/GenBank/DDBJ whole genome shotgun (WGS) entry which is preliminary data.</text>
</comment>
<evidence type="ECO:0000313" key="11">
    <source>
        <dbReference type="EMBL" id="NMC63274.1"/>
    </source>
</evidence>
<comment type="function">
    <text evidence="8">This protein is involved in the repair of mismatches in DNA. It is possible that it carries out the mismatch recognition step. This protein has a weak ATPase activity.</text>
</comment>
<dbReference type="InterPro" id="IPR007696">
    <property type="entry name" value="DNA_mismatch_repair_MutS_core"/>
</dbReference>
<dbReference type="Pfam" id="PF05192">
    <property type="entry name" value="MutS_III"/>
    <property type="match status" value="1"/>
</dbReference>
<dbReference type="PIRSF" id="PIRSF037677">
    <property type="entry name" value="DNA_mis_repair_Msh6"/>
    <property type="match status" value="1"/>
</dbReference>
<dbReference type="InterPro" id="IPR017261">
    <property type="entry name" value="DNA_mismatch_repair_MutS/MSH"/>
</dbReference>
<dbReference type="PANTHER" id="PTHR11361">
    <property type="entry name" value="DNA MISMATCH REPAIR PROTEIN MUTS FAMILY MEMBER"/>
    <property type="match status" value="1"/>
</dbReference>
<protein>
    <recommendedName>
        <fullName evidence="2 9">DNA mismatch repair protein MutS</fullName>
    </recommendedName>
</protein>
<proteinExistence type="inferred from homology"/>
<gene>
    <name evidence="11" type="primary">mutS</name>
    <name evidence="11" type="ORF">GYA55_08895</name>
</gene>
<dbReference type="InterPro" id="IPR005748">
    <property type="entry name" value="DNA_mismatch_repair_MutS"/>
</dbReference>
<dbReference type="Proteomes" id="UP000524246">
    <property type="component" value="Unassembled WGS sequence"/>
</dbReference>
<dbReference type="SMART" id="SM00533">
    <property type="entry name" value="MUTSd"/>
    <property type="match status" value="1"/>
</dbReference>
<evidence type="ECO:0000256" key="1">
    <source>
        <dbReference type="ARBA" id="ARBA00006271"/>
    </source>
</evidence>
<dbReference type="GO" id="GO:0005829">
    <property type="term" value="C:cytosol"/>
    <property type="evidence" value="ECO:0007669"/>
    <property type="project" value="TreeGrafter"/>
</dbReference>
<dbReference type="InterPro" id="IPR007695">
    <property type="entry name" value="DNA_mismatch_repair_MutS-lik_N"/>
</dbReference>
<evidence type="ECO:0000256" key="8">
    <source>
        <dbReference type="ARBA" id="ARBA00024647"/>
    </source>
</evidence>
<reference evidence="11 12" key="1">
    <citation type="journal article" date="2020" name="Biotechnol. Biofuels">
        <title>New insights from the biogas microbiome by comprehensive genome-resolved metagenomics of nearly 1600 species originating from multiple anaerobic digesters.</title>
        <authorList>
            <person name="Campanaro S."/>
            <person name="Treu L."/>
            <person name="Rodriguez-R L.M."/>
            <person name="Kovalovszki A."/>
            <person name="Ziels R.M."/>
            <person name="Maus I."/>
            <person name="Zhu X."/>
            <person name="Kougias P.G."/>
            <person name="Basile A."/>
            <person name="Luo G."/>
            <person name="Schluter A."/>
            <person name="Konstantinidis K.T."/>
            <person name="Angelidaki I."/>
        </authorList>
    </citation>
    <scope>NUCLEOTIDE SEQUENCE [LARGE SCALE GENOMIC DNA]</scope>
    <source>
        <strain evidence="11">AS27yjCOA_65</strain>
    </source>
</reference>
<name>A0A7X9FS69_9DELT</name>
<dbReference type="NCBIfam" id="NF003810">
    <property type="entry name" value="PRK05399.1"/>
    <property type="match status" value="1"/>
</dbReference>
<dbReference type="InterPro" id="IPR045076">
    <property type="entry name" value="MutS"/>
</dbReference>
<evidence type="ECO:0000259" key="10">
    <source>
        <dbReference type="PROSITE" id="PS00486"/>
    </source>
</evidence>
<comment type="similarity">
    <text evidence="1">Belongs to the DNA mismatch repair MutS family.</text>
</comment>
<keyword evidence="7" id="KW-0234">DNA repair</keyword>
<dbReference type="SUPFAM" id="SSF55271">
    <property type="entry name" value="DNA repair protein MutS, domain I"/>
    <property type="match status" value="1"/>
</dbReference>
<keyword evidence="6" id="KW-0238">DNA-binding</keyword>
<dbReference type="InterPro" id="IPR027417">
    <property type="entry name" value="P-loop_NTPase"/>
</dbReference>
<dbReference type="AlphaFoldDB" id="A0A7X9FS69"/>
<dbReference type="GO" id="GO:0006298">
    <property type="term" value="P:mismatch repair"/>
    <property type="evidence" value="ECO:0007669"/>
    <property type="project" value="UniProtKB-UniRule"/>
</dbReference>
<dbReference type="Gene3D" id="1.10.1420.10">
    <property type="match status" value="2"/>
</dbReference>
<dbReference type="Pfam" id="PF00488">
    <property type="entry name" value="MutS_V"/>
    <property type="match status" value="1"/>
</dbReference>
<dbReference type="GO" id="GO:0005524">
    <property type="term" value="F:ATP binding"/>
    <property type="evidence" value="ECO:0007669"/>
    <property type="project" value="UniProtKB-UniRule"/>
</dbReference>
<dbReference type="SUPFAM" id="SSF52540">
    <property type="entry name" value="P-loop containing nucleoside triphosphate hydrolases"/>
    <property type="match status" value="1"/>
</dbReference>
<dbReference type="InterPro" id="IPR036187">
    <property type="entry name" value="DNA_mismatch_repair_MutS_sf"/>
</dbReference>
<dbReference type="Gene3D" id="3.40.50.300">
    <property type="entry name" value="P-loop containing nucleotide triphosphate hydrolases"/>
    <property type="match status" value="1"/>
</dbReference>
<dbReference type="Pfam" id="PF05190">
    <property type="entry name" value="MutS_IV"/>
    <property type="match status" value="1"/>
</dbReference>
<dbReference type="PANTHER" id="PTHR11361:SF34">
    <property type="entry name" value="DNA MISMATCH REPAIR PROTEIN MSH1, MITOCHONDRIAL"/>
    <property type="match status" value="1"/>
</dbReference>
<accession>A0A7X9FS69</accession>
<dbReference type="SMART" id="SM00534">
    <property type="entry name" value="MUTSac"/>
    <property type="match status" value="1"/>
</dbReference>
<dbReference type="GO" id="GO:0140664">
    <property type="term" value="F:ATP-dependent DNA damage sensor activity"/>
    <property type="evidence" value="ECO:0007669"/>
    <property type="project" value="InterPro"/>
</dbReference>
<keyword evidence="3" id="KW-0547">Nucleotide-binding</keyword>
<sequence>LTSRDKKSVDPIPMCGVPLAVVDSYAERLIDAGYSVAIVSQAEGPVKSGVAVDRFLERIITPGIRLLGSVKSETTDNMVAAVYSGTGKGFSIAATTVQSGIIEVLEDVAVGEIALELQRLSAAEVVLPSSLGQKKIDRRVQWVREISEQIGSNRVKFRNEVALGTSIDESLSSIVNYGNLAPSTRHAVRLLAQYVDETTVGLGVQFRDIYQRTYEDVLNIDATTRDSLEILRNNRDFNKEYSLYGVLDSTVSPEGSRLLRRWLSAPLKSARKIEERLSSVRLLLKVPSLRNSFREILKFFPDCERIAARIALGVVAPNELAALRDSFLRIPDLKEIFKECEKMAHDGSGSLISELNSRLEYPSQFVEILKSALVEHPSPSFNEGEILREGYNEELDRLRGLRSHGRQWIASLEEEEREKTGIQSLKLRFTQAFGFFIEVTKANLHKVPPHYIRKQTTVNGERFTTEDLRMREHEILSAESKEIRLQKDLYNQLRDQIRNYSEVVRQIGTLLATADTLVALAEVAEREAYIEPEILETGELNIQEGRHPVLGKLLGPDFIPNTLGLSDESARCVVLTGPNMGGKSTFLRQNALIVIMAQIGSFVPARRARIGLVDRIFSRIGASDNMVEGDSTFMVEMREAAAIVKNATEHSLVVIDEIGRGTATADGLALAQAILEWLVLRVKCRTLFATHFHELTILEELYSTVKNLSVGSVEKDGHIIFTHHICDGAASKSYGIEVAKLAGLPLALIKRSREIIQHQRSEQGGTLNPVQQNLFDAPIFLEEEDTHSGTAEEQNSMLKQLSIMMERIKDIDISHMTPIDALNLLHTLRTELLDEEESNEILQ</sequence>
<dbReference type="InterPro" id="IPR007861">
    <property type="entry name" value="DNA_mismatch_repair_MutS_clamp"/>
</dbReference>
<feature type="non-terminal residue" evidence="11">
    <location>
        <position position="1"/>
    </location>
</feature>
<evidence type="ECO:0000256" key="3">
    <source>
        <dbReference type="ARBA" id="ARBA00022741"/>
    </source>
</evidence>
<keyword evidence="4" id="KW-0227">DNA damage</keyword>
<dbReference type="SUPFAM" id="SSF48334">
    <property type="entry name" value="DNA repair protein MutS, domain III"/>
    <property type="match status" value="1"/>
</dbReference>
<feature type="domain" description="DNA mismatch repair proteins mutS family" evidence="10">
    <location>
        <begin position="651"/>
        <end position="667"/>
    </location>
</feature>
<dbReference type="InterPro" id="IPR036678">
    <property type="entry name" value="MutS_con_dom_sf"/>
</dbReference>
<dbReference type="Pfam" id="PF01624">
    <property type="entry name" value="MutS_I"/>
    <property type="match status" value="1"/>
</dbReference>
<keyword evidence="5" id="KW-0067">ATP-binding</keyword>
<dbReference type="Gene3D" id="3.30.420.110">
    <property type="entry name" value="MutS, connector domain"/>
    <property type="match status" value="1"/>
</dbReference>
<dbReference type="InterPro" id="IPR000432">
    <property type="entry name" value="DNA_mismatch_repair_MutS_C"/>
</dbReference>
<dbReference type="Gene3D" id="3.40.1170.10">
    <property type="entry name" value="DNA repair protein MutS, domain I"/>
    <property type="match status" value="1"/>
</dbReference>
<dbReference type="FunFam" id="3.40.50.300:FF:000870">
    <property type="entry name" value="MutS protein homolog 4"/>
    <property type="match status" value="1"/>
</dbReference>
<evidence type="ECO:0000256" key="6">
    <source>
        <dbReference type="ARBA" id="ARBA00023125"/>
    </source>
</evidence>
<dbReference type="SUPFAM" id="SSF53150">
    <property type="entry name" value="DNA repair protein MutS, domain II"/>
    <property type="match status" value="1"/>
</dbReference>
<evidence type="ECO:0000313" key="12">
    <source>
        <dbReference type="Proteomes" id="UP000524246"/>
    </source>
</evidence>
<dbReference type="InterPro" id="IPR016151">
    <property type="entry name" value="DNA_mismatch_repair_MutS_N"/>
</dbReference>
<dbReference type="GO" id="GO:0030983">
    <property type="term" value="F:mismatched DNA binding"/>
    <property type="evidence" value="ECO:0007669"/>
    <property type="project" value="InterPro"/>
</dbReference>
<dbReference type="PROSITE" id="PS00486">
    <property type="entry name" value="DNA_MISMATCH_REPAIR_2"/>
    <property type="match status" value="1"/>
</dbReference>
<evidence type="ECO:0000256" key="2">
    <source>
        <dbReference type="ARBA" id="ARBA00021982"/>
    </source>
</evidence>
<evidence type="ECO:0000256" key="9">
    <source>
        <dbReference type="NCBIfam" id="TIGR01070"/>
    </source>
</evidence>
<dbReference type="NCBIfam" id="TIGR01070">
    <property type="entry name" value="mutS1"/>
    <property type="match status" value="1"/>
</dbReference>